<protein>
    <submittedName>
        <fullName evidence="1">Uncharacterized protein</fullName>
    </submittedName>
</protein>
<gene>
    <name evidence="1" type="primary">ORF215141</name>
</gene>
<reference evidence="1" key="1">
    <citation type="submission" date="2014-12" db="EMBL/GenBank/DDBJ databases">
        <title>Insight into the proteome of Arion vulgaris.</title>
        <authorList>
            <person name="Aradska J."/>
            <person name="Bulat T."/>
            <person name="Smidak R."/>
            <person name="Sarate P."/>
            <person name="Gangsoo J."/>
            <person name="Sialana F."/>
            <person name="Bilban M."/>
            <person name="Lubec G."/>
        </authorList>
    </citation>
    <scope>NUCLEOTIDE SEQUENCE</scope>
    <source>
        <tissue evidence="1">Skin</tissue>
    </source>
</reference>
<accession>A0A0B7BXX2</accession>
<sequence length="58" mass="6905">MKQNFRLGKRFTTLKNPEENITKRAFSGKFNESNERIVYKYMEICTPICRRAGLSCER</sequence>
<dbReference type="EMBL" id="HACG01050366">
    <property type="protein sequence ID" value="CEK97231.1"/>
    <property type="molecule type" value="Transcribed_RNA"/>
</dbReference>
<proteinExistence type="predicted"/>
<evidence type="ECO:0000313" key="1">
    <source>
        <dbReference type="EMBL" id="CEK97231.1"/>
    </source>
</evidence>
<name>A0A0B7BXX2_9EUPU</name>
<organism evidence="1">
    <name type="scientific">Arion vulgaris</name>
    <dbReference type="NCBI Taxonomy" id="1028688"/>
    <lineage>
        <taxon>Eukaryota</taxon>
        <taxon>Metazoa</taxon>
        <taxon>Spiralia</taxon>
        <taxon>Lophotrochozoa</taxon>
        <taxon>Mollusca</taxon>
        <taxon>Gastropoda</taxon>
        <taxon>Heterobranchia</taxon>
        <taxon>Euthyneura</taxon>
        <taxon>Panpulmonata</taxon>
        <taxon>Eupulmonata</taxon>
        <taxon>Stylommatophora</taxon>
        <taxon>Helicina</taxon>
        <taxon>Arionoidea</taxon>
        <taxon>Arionidae</taxon>
        <taxon>Arion</taxon>
    </lineage>
</organism>
<dbReference type="AlphaFoldDB" id="A0A0B7BXX2"/>